<proteinExistence type="inferred from homology"/>
<dbReference type="GeneID" id="43596659"/>
<comment type="similarity">
    <text evidence="1">Belongs to the ornithine cyclodeaminase/mu-crystallin family.</text>
</comment>
<dbReference type="RefSeq" id="XP_031872126.1">
    <property type="nucleotide sequence ID" value="XM_032012433.1"/>
</dbReference>
<evidence type="ECO:0000313" key="4">
    <source>
        <dbReference type="Proteomes" id="UP000254866"/>
    </source>
</evidence>
<evidence type="ECO:0000256" key="2">
    <source>
        <dbReference type="SAM" id="MobiDB-lite"/>
    </source>
</evidence>
<dbReference type="PANTHER" id="PTHR13812">
    <property type="entry name" value="KETIMINE REDUCTASE MU-CRYSTALLIN"/>
    <property type="match status" value="1"/>
</dbReference>
<reference evidence="3 4" key="1">
    <citation type="journal article" date="2018" name="IMA Fungus">
        <title>IMA Genome-F 9: Draft genome sequence of Annulohypoxylon stygium, Aspergillus mulundensis, Berkeleyomyces basicola (syn. Thielaviopsis basicola), Ceratocystis smalleyi, two Cercospora beticola strains, Coleophoma cylindrospora, Fusarium fracticaudum, Phialophora cf. hyalina, and Morchella septimelata.</title>
        <authorList>
            <person name="Wingfield B.D."/>
            <person name="Bills G.F."/>
            <person name="Dong Y."/>
            <person name="Huang W."/>
            <person name="Nel W.J."/>
            <person name="Swalarsk-Parry B.S."/>
            <person name="Vaghefi N."/>
            <person name="Wilken P.M."/>
            <person name="An Z."/>
            <person name="de Beer Z.W."/>
            <person name="De Vos L."/>
            <person name="Chen L."/>
            <person name="Duong T.A."/>
            <person name="Gao Y."/>
            <person name="Hammerbacher A."/>
            <person name="Kikkert J.R."/>
            <person name="Li Y."/>
            <person name="Li H."/>
            <person name="Li K."/>
            <person name="Li Q."/>
            <person name="Liu X."/>
            <person name="Ma X."/>
            <person name="Naidoo K."/>
            <person name="Pethybridge S.J."/>
            <person name="Sun J."/>
            <person name="Steenkamp E.T."/>
            <person name="van der Nest M.A."/>
            <person name="van Wyk S."/>
            <person name="Wingfield M.J."/>
            <person name="Xiong C."/>
            <person name="Yue Q."/>
            <person name="Zhang X."/>
        </authorList>
    </citation>
    <scope>NUCLEOTIDE SEQUENCE [LARGE SCALE GENOMIC DNA]</scope>
    <source>
        <strain evidence="3 4">BP 5553</strain>
    </source>
</reference>
<dbReference type="STRING" id="2656787.A0A370TVD4"/>
<organism evidence="3 4">
    <name type="scientific">Venustampulla echinocandica</name>
    <dbReference type="NCBI Taxonomy" id="2656787"/>
    <lineage>
        <taxon>Eukaryota</taxon>
        <taxon>Fungi</taxon>
        <taxon>Dikarya</taxon>
        <taxon>Ascomycota</taxon>
        <taxon>Pezizomycotina</taxon>
        <taxon>Leotiomycetes</taxon>
        <taxon>Helotiales</taxon>
        <taxon>Pleuroascaceae</taxon>
        <taxon>Venustampulla</taxon>
    </lineage>
</organism>
<keyword evidence="4" id="KW-1185">Reference proteome</keyword>
<dbReference type="SUPFAM" id="SSF51735">
    <property type="entry name" value="NAD(P)-binding Rossmann-fold domains"/>
    <property type="match status" value="1"/>
</dbReference>
<gene>
    <name evidence="3" type="ORF">BP5553_03810</name>
</gene>
<name>A0A370TVD4_9HELO</name>
<dbReference type="Gene3D" id="3.30.1780.10">
    <property type="entry name" value="ornithine cyclodeaminase, domain 1"/>
    <property type="match status" value="1"/>
</dbReference>
<dbReference type="InterPro" id="IPR003462">
    <property type="entry name" value="ODC_Mu_crystall"/>
</dbReference>
<evidence type="ECO:0000256" key="1">
    <source>
        <dbReference type="ARBA" id="ARBA00008903"/>
    </source>
</evidence>
<comment type="caution">
    <text evidence="3">The sequence shown here is derived from an EMBL/GenBank/DDBJ whole genome shotgun (WGS) entry which is preliminary data.</text>
</comment>
<dbReference type="Proteomes" id="UP000254866">
    <property type="component" value="Unassembled WGS sequence"/>
</dbReference>
<sequence>MPLTILSDSNVKELLNNITAGDVELFQVSLQQALHEYSTGIREDGSVSNVQPERTVVENGKGNTTLFMPSTSSSGIGVKVVTLATPRDDASDSASDDSDNIAPAPVNIVTTPQGALTLMEPDGRPMGFVNAEELTAFRTALVSSLLLTRRSKVKTLTVFGVGRQAHWHVRLALLLHGNTIKHVHFINRSFSDRANLTMKAFLQFDPAVKEREGWANTAFGMLTPGYGEYHRLIKEQLRVADVIFCTTPSTEPLFDPQILTSTEGRKRGRLIVAVGSYKKHMIELPPEILKQAVHISSGHHFHKHAEEGQVVVVDTLACVTQTGELTQANIKEKQTVEIGELVMLSRMDPNLHAEDSPTLAGSPPESSEMSLESLNIGDAAPGSSLARAFRESTSSPPDTAGNRSGSKSPHRKSSSLWNHRRSGSFTSLTKKKKQTEKEDEMSRWLSRGNVIYKSVGLGLMDLVVGKDLVKLAREKGVGIEVKDF</sequence>
<dbReference type="GO" id="GO:0005737">
    <property type="term" value="C:cytoplasm"/>
    <property type="evidence" value="ECO:0007669"/>
    <property type="project" value="TreeGrafter"/>
</dbReference>
<feature type="region of interest" description="Disordered" evidence="2">
    <location>
        <begin position="351"/>
        <end position="441"/>
    </location>
</feature>
<dbReference type="OrthoDB" id="41492at2759"/>
<dbReference type="FunFam" id="3.40.50.720:FF:000577">
    <property type="entry name" value="Proline utilization protein PrnX, putative"/>
    <property type="match status" value="1"/>
</dbReference>
<dbReference type="InterPro" id="IPR023401">
    <property type="entry name" value="ODC_N"/>
</dbReference>
<protein>
    <submittedName>
        <fullName evidence="3">NAD(P)-binding Rossmann-fold containing protein</fullName>
    </submittedName>
</protein>
<dbReference type="PANTHER" id="PTHR13812:SF19">
    <property type="entry name" value="KETIMINE REDUCTASE MU-CRYSTALLIN"/>
    <property type="match status" value="1"/>
</dbReference>
<dbReference type="EMBL" id="NPIC01000002">
    <property type="protein sequence ID" value="RDL39470.1"/>
    <property type="molecule type" value="Genomic_DNA"/>
</dbReference>
<dbReference type="AlphaFoldDB" id="A0A370TVD4"/>
<evidence type="ECO:0000313" key="3">
    <source>
        <dbReference type="EMBL" id="RDL39470.1"/>
    </source>
</evidence>
<feature type="compositionally biased region" description="Low complexity" evidence="2">
    <location>
        <begin position="362"/>
        <end position="374"/>
    </location>
</feature>
<dbReference type="InterPro" id="IPR036291">
    <property type="entry name" value="NAD(P)-bd_dom_sf"/>
</dbReference>
<dbReference type="Gene3D" id="3.40.50.720">
    <property type="entry name" value="NAD(P)-binding Rossmann-like Domain"/>
    <property type="match status" value="1"/>
</dbReference>
<accession>A0A370TVD4</accession>
<feature type="compositionally biased region" description="Basic residues" evidence="2">
    <location>
        <begin position="408"/>
        <end position="422"/>
    </location>
</feature>